<dbReference type="GO" id="GO:0005886">
    <property type="term" value="C:plasma membrane"/>
    <property type="evidence" value="ECO:0007669"/>
    <property type="project" value="UniProtKB-SubCell"/>
</dbReference>
<comment type="subcellular location">
    <subcellularLocation>
        <location evidence="1">Cell membrane</location>
        <topology evidence="1">Multi-pass membrane protein</topology>
    </subcellularLocation>
</comment>
<sequence>MRRCGWALARLRAAGHRRTRSRVLLLNVLAGADGHLTVEAIHRRAAVSGRLDLSTVYRTLAVFERLQLVHTLEIGGRITYGLADHPHAHALAARRPPVRVVVLTGTVLTFLTMAWESTLVLLATGPMGVSDAGYGLMLAIGAIGGVLGAAVTPLLTRRFPQRALQIGALAATAAIDLTLALFPTPATAALAWGGTGFAFTVWNVLSVSLRQRLVPPDLLGRVNGANRAFSMTAVPAGALAGASSPTPSACTPRPGSAASPSPP</sequence>
<dbReference type="Pfam" id="PF01475">
    <property type="entry name" value="FUR"/>
    <property type="match status" value="1"/>
</dbReference>
<evidence type="ECO:0000256" key="5">
    <source>
        <dbReference type="ARBA" id="ARBA00023136"/>
    </source>
</evidence>
<gene>
    <name evidence="8" type="ORF">SAMN04489712_111106</name>
</gene>
<feature type="transmembrane region" description="Helical" evidence="7">
    <location>
        <begin position="163"/>
        <end position="182"/>
    </location>
</feature>
<evidence type="ECO:0000256" key="4">
    <source>
        <dbReference type="ARBA" id="ARBA00022989"/>
    </source>
</evidence>
<evidence type="ECO:0000256" key="1">
    <source>
        <dbReference type="ARBA" id="ARBA00004651"/>
    </source>
</evidence>
<feature type="transmembrane region" description="Helical" evidence="7">
    <location>
        <begin position="100"/>
        <end position="122"/>
    </location>
</feature>
<dbReference type="Gene3D" id="1.10.10.10">
    <property type="entry name" value="Winged helix-like DNA-binding domain superfamily/Winged helix DNA-binding domain"/>
    <property type="match status" value="1"/>
</dbReference>
<dbReference type="SUPFAM" id="SSF46785">
    <property type="entry name" value="Winged helix' DNA-binding domain"/>
    <property type="match status" value="1"/>
</dbReference>
<dbReference type="InterPro" id="IPR002481">
    <property type="entry name" value="FUR"/>
</dbReference>
<feature type="transmembrane region" description="Helical" evidence="7">
    <location>
        <begin position="188"/>
        <end position="205"/>
    </location>
</feature>
<evidence type="ECO:0000256" key="6">
    <source>
        <dbReference type="SAM" id="MobiDB-lite"/>
    </source>
</evidence>
<evidence type="ECO:0000313" key="8">
    <source>
        <dbReference type="EMBL" id="SEG75990.1"/>
    </source>
</evidence>
<dbReference type="SUPFAM" id="SSF103473">
    <property type="entry name" value="MFS general substrate transporter"/>
    <property type="match status" value="1"/>
</dbReference>
<accession>A0A1H6CSJ6</accession>
<keyword evidence="2" id="KW-1003">Cell membrane</keyword>
<dbReference type="PANTHER" id="PTHR23513">
    <property type="entry name" value="INTEGRAL MEMBRANE EFFLUX PROTEIN-RELATED"/>
    <property type="match status" value="1"/>
</dbReference>
<evidence type="ECO:0000313" key="9">
    <source>
        <dbReference type="Proteomes" id="UP000236723"/>
    </source>
</evidence>
<feature type="transmembrane region" description="Helical" evidence="7">
    <location>
        <begin position="134"/>
        <end position="156"/>
    </location>
</feature>
<dbReference type="EMBL" id="FNVO01000011">
    <property type="protein sequence ID" value="SEG75990.1"/>
    <property type="molecule type" value="Genomic_DNA"/>
</dbReference>
<dbReference type="Proteomes" id="UP000236723">
    <property type="component" value="Unassembled WGS sequence"/>
</dbReference>
<dbReference type="AlphaFoldDB" id="A0A1H6CSJ6"/>
<dbReference type="InterPro" id="IPR036259">
    <property type="entry name" value="MFS_trans_sf"/>
</dbReference>
<keyword evidence="3 7" id="KW-0812">Transmembrane</keyword>
<dbReference type="GO" id="GO:0003700">
    <property type="term" value="F:DNA-binding transcription factor activity"/>
    <property type="evidence" value="ECO:0007669"/>
    <property type="project" value="InterPro"/>
</dbReference>
<organism evidence="8 9">
    <name type="scientific">Thermomonospora echinospora</name>
    <dbReference type="NCBI Taxonomy" id="1992"/>
    <lineage>
        <taxon>Bacteria</taxon>
        <taxon>Bacillati</taxon>
        <taxon>Actinomycetota</taxon>
        <taxon>Actinomycetes</taxon>
        <taxon>Streptosporangiales</taxon>
        <taxon>Thermomonosporaceae</taxon>
        <taxon>Thermomonospora</taxon>
    </lineage>
</organism>
<proteinExistence type="predicted"/>
<name>A0A1H6CSJ6_9ACTN</name>
<feature type="region of interest" description="Disordered" evidence="6">
    <location>
        <begin position="240"/>
        <end position="263"/>
    </location>
</feature>
<dbReference type="InterPro" id="IPR036388">
    <property type="entry name" value="WH-like_DNA-bd_sf"/>
</dbReference>
<keyword evidence="4 7" id="KW-1133">Transmembrane helix</keyword>
<evidence type="ECO:0000256" key="3">
    <source>
        <dbReference type="ARBA" id="ARBA00022692"/>
    </source>
</evidence>
<dbReference type="RefSeq" id="WP_146087494.1">
    <property type="nucleotide sequence ID" value="NZ_FNVO01000011.1"/>
</dbReference>
<keyword evidence="5 7" id="KW-0472">Membrane</keyword>
<dbReference type="PANTHER" id="PTHR23513:SF6">
    <property type="entry name" value="MAJOR FACILITATOR SUPERFAMILY ASSOCIATED DOMAIN-CONTAINING PROTEIN"/>
    <property type="match status" value="1"/>
</dbReference>
<dbReference type="Gene3D" id="1.20.1250.20">
    <property type="entry name" value="MFS general substrate transporter like domains"/>
    <property type="match status" value="1"/>
</dbReference>
<keyword evidence="9" id="KW-1185">Reference proteome</keyword>
<evidence type="ECO:0000256" key="7">
    <source>
        <dbReference type="SAM" id="Phobius"/>
    </source>
</evidence>
<reference evidence="9" key="1">
    <citation type="submission" date="2016-10" db="EMBL/GenBank/DDBJ databases">
        <authorList>
            <person name="Varghese N."/>
            <person name="Submissions S."/>
        </authorList>
    </citation>
    <scope>NUCLEOTIDE SEQUENCE [LARGE SCALE GENOMIC DNA]</scope>
    <source>
        <strain evidence="9">DSM 43163</strain>
    </source>
</reference>
<dbReference type="InterPro" id="IPR036390">
    <property type="entry name" value="WH_DNA-bd_sf"/>
</dbReference>
<protein>
    <submittedName>
        <fullName evidence="8">Transmembrane secretion effector</fullName>
    </submittedName>
</protein>
<evidence type="ECO:0000256" key="2">
    <source>
        <dbReference type="ARBA" id="ARBA00022475"/>
    </source>
</evidence>